<dbReference type="EMBL" id="BAAAMY010000001">
    <property type="protein sequence ID" value="GAA1906422.1"/>
    <property type="molecule type" value="Genomic_DNA"/>
</dbReference>
<evidence type="ECO:0000313" key="2">
    <source>
        <dbReference type="Proteomes" id="UP001501612"/>
    </source>
</evidence>
<accession>A0ABN2NXI0</accession>
<gene>
    <name evidence="1" type="ORF">GCM10009737_03980</name>
</gene>
<comment type="caution">
    <text evidence="1">The sequence shown here is derived from an EMBL/GenBank/DDBJ whole genome shotgun (WGS) entry which is preliminary data.</text>
</comment>
<keyword evidence="2" id="KW-1185">Reference proteome</keyword>
<name>A0ABN2NXI0_9ACTN</name>
<organism evidence="1 2">
    <name type="scientific">Nocardioides lentus</name>
    <dbReference type="NCBI Taxonomy" id="338077"/>
    <lineage>
        <taxon>Bacteria</taxon>
        <taxon>Bacillati</taxon>
        <taxon>Actinomycetota</taxon>
        <taxon>Actinomycetes</taxon>
        <taxon>Propionibacteriales</taxon>
        <taxon>Nocardioidaceae</taxon>
        <taxon>Nocardioides</taxon>
    </lineage>
</organism>
<reference evidence="1 2" key="1">
    <citation type="journal article" date="2019" name="Int. J. Syst. Evol. Microbiol.">
        <title>The Global Catalogue of Microorganisms (GCM) 10K type strain sequencing project: providing services to taxonomists for standard genome sequencing and annotation.</title>
        <authorList>
            <consortium name="The Broad Institute Genomics Platform"/>
            <consortium name="The Broad Institute Genome Sequencing Center for Infectious Disease"/>
            <person name="Wu L."/>
            <person name="Ma J."/>
        </authorList>
    </citation>
    <scope>NUCLEOTIDE SEQUENCE [LARGE SCALE GENOMIC DNA]</scope>
    <source>
        <strain evidence="1 2">JCM 14046</strain>
    </source>
</reference>
<proteinExistence type="predicted"/>
<evidence type="ECO:0000313" key="1">
    <source>
        <dbReference type="EMBL" id="GAA1906422.1"/>
    </source>
</evidence>
<sequence>MTVNSPRTERTDDVLDWVDLGQKMWDFLTGRQAAIHYSFEDMAVEVPRDTGPQAPRATWKLNGTLTITTTDRVASGSD</sequence>
<dbReference type="RefSeq" id="WP_344002954.1">
    <property type="nucleotide sequence ID" value="NZ_BAAAMY010000001.1"/>
</dbReference>
<protein>
    <submittedName>
        <fullName evidence="1">Uncharacterized protein</fullName>
    </submittedName>
</protein>
<dbReference type="Proteomes" id="UP001501612">
    <property type="component" value="Unassembled WGS sequence"/>
</dbReference>